<keyword evidence="1" id="KW-0472">Membrane</keyword>
<reference evidence="2" key="2">
    <citation type="submission" date="2022-06" db="UniProtKB">
        <authorList>
            <consortium name="EnsemblMetazoa"/>
        </authorList>
    </citation>
    <scope>IDENTIFICATION</scope>
    <source>
        <strain evidence="2">DF5081</strain>
    </source>
</reference>
<feature type="transmembrane region" description="Helical" evidence="1">
    <location>
        <begin position="119"/>
        <end position="142"/>
    </location>
</feature>
<sequence>MDSLKQITNVLCFLACSPKASHPRIVLGFHIMALMQYTTALIDAMFCYLNETSYLRERDNTLFAFWMLGHSGYSFFMVTCTNLKRKSCAIFLATQLFAFVGLLTYAYKLAKDDEDEYYFYYTQKIAPISLFFIAFLSGSIAFTMSKENSSLHPDLKHAEVWEEQN</sequence>
<keyword evidence="3" id="KW-1185">Reference proteome</keyword>
<proteinExistence type="predicted"/>
<feature type="transmembrane region" description="Helical" evidence="1">
    <location>
        <begin position="25"/>
        <end position="42"/>
    </location>
</feature>
<keyword evidence="1" id="KW-0812">Transmembrane</keyword>
<feature type="transmembrane region" description="Helical" evidence="1">
    <location>
        <begin position="62"/>
        <end position="81"/>
    </location>
</feature>
<evidence type="ECO:0000313" key="3">
    <source>
        <dbReference type="Proteomes" id="UP000005237"/>
    </source>
</evidence>
<keyword evidence="1" id="KW-1133">Transmembrane helix</keyword>
<reference evidence="3" key="1">
    <citation type="submission" date="2010-08" db="EMBL/GenBank/DDBJ databases">
        <authorList>
            <consortium name="Caenorhabditis japonica Sequencing Consortium"/>
            <person name="Wilson R.K."/>
        </authorList>
    </citation>
    <scope>NUCLEOTIDE SEQUENCE [LARGE SCALE GENOMIC DNA]</scope>
    <source>
        <strain evidence="3">DF5081</strain>
    </source>
</reference>
<evidence type="ECO:0000313" key="2">
    <source>
        <dbReference type="EnsemblMetazoa" id="CJA03514.1"/>
    </source>
</evidence>
<evidence type="ECO:0000256" key="1">
    <source>
        <dbReference type="SAM" id="Phobius"/>
    </source>
</evidence>
<accession>A0A8R1HJB1</accession>
<dbReference type="EnsemblMetazoa" id="CJA03514.1">
    <property type="protein sequence ID" value="CJA03514.1"/>
    <property type="gene ID" value="WBGene00122718"/>
</dbReference>
<protein>
    <submittedName>
        <fullName evidence="2">Uncharacterized protein</fullName>
    </submittedName>
</protein>
<dbReference type="Proteomes" id="UP000005237">
    <property type="component" value="Unassembled WGS sequence"/>
</dbReference>
<dbReference type="AlphaFoldDB" id="A0A8R1HJB1"/>
<organism evidence="2 3">
    <name type="scientific">Caenorhabditis japonica</name>
    <dbReference type="NCBI Taxonomy" id="281687"/>
    <lineage>
        <taxon>Eukaryota</taxon>
        <taxon>Metazoa</taxon>
        <taxon>Ecdysozoa</taxon>
        <taxon>Nematoda</taxon>
        <taxon>Chromadorea</taxon>
        <taxon>Rhabditida</taxon>
        <taxon>Rhabditina</taxon>
        <taxon>Rhabditomorpha</taxon>
        <taxon>Rhabditoidea</taxon>
        <taxon>Rhabditidae</taxon>
        <taxon>Peloderinae</taxon>
        <taxon>Caenorhabditis</taxon>
    </lineage>
</organism>
<name>A0A8R1HJB1_CAEJA</name>
<feature type="transmembrane region" description="Helical" evidence="1">
    <location>
        <begin position="88"/>
        <end position="107"/>
    </location>
</feature>